<comment type="caution">
    <text evidence="2">The sequence shown here is derived from an EMBL/GenBank/DDBJ whole genome shotgun (WGS) entry which is preliminary data.</text>
</comment>
<dbReference type="OrthoDB" id="9814331at2"/>
<feature type="compositionally biased region" description="Basic and acidic residues" evidence="1">
    <location>
        <begin position="411"/>
        <end position="436"/>
    </location>
</feature>
<feature type="compositionally biased region" description="Basic and acidic residues" evidence="1">
    <location>
        <begin position="943"/>
        <end position="954"/>
    </location>
</feature>
<feature type="region of interest" description="Disordered" evidence="1">
    <location>
        <begin position="373"/>
        <end position="440"/>
    </location>
</feature>
<evidence type="ECO:0000256" key="1">
    <source>
        <dbReference type="SAM" id="MobiDB-lite"/>
    </source>
</evidence>
<feature type="region of interest" description="Disordered" evidence="1">
    <location>
        <begin position="638"/>
        <end position="749"/>
    </location>
</feature>
<feature type="compositionally biased region" description="Basic and acidic residues" evidence="1">
    <location>
        <begin position="713"/>
        <end position="749"/>
    </location>
</feature>
<feature type="compositionally biased region" description="Basic and acidic residues" evidence="1">
    <location>
        <begin position="505"/>
        <end position="514"/>
    </location>
</feature>
<feature type="compositionally biased region" description="Low complexity" evidence="1">
    <location>
        <begin position="974"/>
        <end position="995"/>
    </location>
</feature>
<feature type="compositionally biased region" description="Low complexity" evidence="1">
    <location>
        <begin position="520"/>
        <end position="574"/>
    </location>
</feature>
<feature type="region of interest" description="Disordered" evidence="1">
    <location>
        <begin position="495"/>
        <end position="579"/>
    </location>
</feature>
<evidence type="ECO:0000313" key="3">
    <source>
        <dbReference type="Proteomes" id="UP000286947"/>
    </source>
</evidence>
<accession>A0A433SCJ0</accession>
<dbReference type="RefSeq" id="WP_126979954.1">
    <property type="nucleotide sequence ID" value="NZ_PQSP01000004.1"/>
</dbReference>
<sequence length="1223" mass="134031">MVTGNKKIIRVKTTIDEEGMPTGVVSTTPENDFVRKEVEVFPTKAIPIIFIPDVMGSPLRATGNHAKLISAKNKWAWFPDYPLDWGLGLKEKIFNEVREPTKALLDVVKTFAKTKLDEEIESLNKEINKGVEQLITKVTGKEFPKEDETTETTATEETEEKSLPKTLLGQLIAELKTEADSQWEKYKQKQEDRKFKNKFEKAMKKVGTDVTDALAKVVIPLDPDKIVNLIFPKSKGFTDLTPTERQQLLDPAETAALTAYDTDIEKRIISRIKRHLGKKDAAYDDQQLFGVQEALRRGWATVCWNSYGDFLINLENSLRHLTYSGGTVFQDGINETSLKNMPVFNDVFKLIDDKFPNAKGAILPGYVPAVTKTEQPQDADATEVTDVEAKQEEKASSDVDGAQTAEAADETAGHDEAADPEKDAATPKESTDKVDQADSANEEAYSKELVNHVDRAIEYHFPVFAVGYNWLGSNRQAAIDIYARLCEIQKYVEAKRRPKTPSDNASDKDADAAKTENTQDSTAESTEAKTEASSSAAADTTDKTNTVTTTQEAAAAPAASEKSSASAKSGSSASVNKDIPKRDEYGLNLECCGFIIVTHSMGGLVGRTLLKNLDSFNQQKAEQIQAQLDAVDKEIKGLQPGQEGKKPATAEGTQPTETSGTPGGKGGGQDAAQPSTAQTTPAGKETTQPAAGAPAGTAATQTKQETPQAQTEAQKRKAAAEKEQAEEKAEEERKKKLAAAEKKKEELNKKSEVAKKPVIAHGAIHGMHAFNGMAAIYRRMQVGWEVEGKGKGWFKRARSAVTSYAMGFDSKFVTPVFAQSPGLLEHVPSHLYKKGTQTSWLHFQVKKDEKAFLSLPVSDPYEDIYKQTRWYGLANPVRLSTDKTKRKEQWTKYLALMEKVGDFHKYELDGYVHPKTFAFYSENKATPAFGELTWKVAQTAKGGKGDAEKSKEETATTESDFEFKYKLPLDTEGSKPGPSGSASSTPAAGAAAGADAKSAQAVESRALSEGVKKELDSITGQDLAKEIFSENLVLNEHDNLIQEYLYGEDSLPIFKEFKEKGSLEQLGKDGAFPVEPIFGKDGPIGALLKNIPYFGANQAADTSLSYLPSNSVWLKNQVNNARFTAKISKADSKGDGVVPYFSAYPTQEVKQGHTEGQMVPYRFAVDENEKRKELLDHHQAFDDARAVKVTLYSILGVAGCEETAKTIENQGKKPESEEAQKES</sequence>
<feature type="region of interest" description="Disordered" evidence="1">
    <location>
        <begin position="968"/>
        <end position="995"/>
    </location>
</feature>
<organism evidence="2 3">
    <name type="scientific">Saezia sanguinis</name>
    <dbReference type="NCBI Taxonomy" id="1965230"/>
    <lineage>
        <taxon>Bacteria</taxon>
        <taxon>Pseudomonadati</taxon>
        <taxon>Pseudomonadota</taxon>
        <taxon>Betaproteobacteria</taxon>
        <taxon>Burkholderiales</taxon>
        <taxon>Saeziaceae</taxon>
        <taxon>Saezia</taxon>
    </lineage>
</organism>
<dbReference type="AlphaFoldDB" id="A0A433SCJ0"/>
<feature type="compositionally biased region" description="Low complexity" evidence="1">
    <location>
        <begin position="671"/>
        <end position="702"/>
    </location>
</feature>
<feature type="compositionally biased region" description="Acidic residues" evidence="1">
    <location>
        <begin position="148"/>
        <end position="159"/>
    </location>
</feature>
<feature type="region of interest" description="Disordered" evidence="1">
    <location>
        <begin position="940"/>
        <end position="959"/>
    </location>
</feature>
<dbReference type="EMBL" id="PQSP01000004">
    <property type="protein sequence ID" value="RUS66462.1"/>
    <property type="molecule type" value="Genomic_DNA"/>
</dbReference>
<name>A0A433SCJ0_9BURK</name>
<reference evidence="2 3" key="1">
    <citation type="submission" date="2018-01" db="EMBL/GenBank/DDBJ databases">
        <title>Saezia sanguinis gen. nov., sp. nov., in the order Burkholderiales isolated from human blood.</title>
        <authorList>
            <person name="Medina-Pascual M.J."/>
            <person name="Valdezate S."/>
            <person name="Monzon S."/>
            <person name="Cuesta I."/>
            <person name="Carrasco G."/>
            <person name="Villalon P."/>
            <person name="Saez-Nieto J.A."/>
        </authorList>
    </citation>
    <scope>NUCLEOTIDE SEQUENCE [LARGE SCALE GENOMIC DNA]</scope>
    <source>
        <strain evidence="2 3">CNM695-12</strain>
    </source>
</reference>
<keyword evidence="3" id="KW-1185">Reference proteome</keyword>
<dbReference type="Proteomes" id="UP000286947">
    <property type="component" value="Unassembled WGS sequence"/>
</dbReference>
<gene>
    <name evidence="2" type="ORF">CUZ56_01741</name>
</gene>
<protein>
    <submittedName>
        <fullName evidence="2">Uncharacterized protein</fullName>
    </submittedName>
</protein>
<feature type="compositionally biased region" description="Basic and acidic residues" evidence="1">
    <location>
        <begin position="387"/>
        <end position="397"/>
    </location>
</feature>
<evidence type="ECO:0000313" key="2">
    <source>
        <dbReference type="EMBL" id="RUS66462.1"/>
    </source>
</evidence>
<feature type="region of interest" description="Disordered" evidence="1">
    <location>
        <begin position="141"/>
        <end position="161"/>
    </location>
</feature>
<proteinExistence type="predicted"/>